<dbReference type="Pfam" id="PF13538">
    <property type="entry name" value="UvrD_C_2"/>
    <property type="match status" value="1"/>
</dbReference>
<comment type="caution">
    <text evidence="4">The sequence shown here is derived from an EMBL/GenBank/DDBJ whole genome shotgun (WGS) entry which is preliminary data.</text>
</comment>
<evidence type="ECO:0000259" key="3">
    <source>
        <dbReference type="Pfam" id="PF13538"/>
    </source>
</evidence>
<name>A0ABW1ADL4_9ACTN</name>
<protein>
    <submittedName>
        <fullName evidence="4">ATP-dependent RecD-like DNA helicase</fullName>
    </submittedName>
</protein>
<dbReference type="InterPro" id="IPR027417">
    <property type="entry name" value="P-loop_NTPase"/>
</dbReference>
<accession>A0ABW1ADL4</accession>
<dbReference type="Gene3D" id="3.40.50.300">
    <property type="entry name" value="P-loop containing nucleotide triphosphate hydrolases"/>
    <property type="match status" value="2"/>
</dbReference>
<feature type="domain" description="UvrD-like helicase C-terminal" evidence="3">
    <location>
        <begin position="983"/>
        <end position="1030"/>
    </location>
</feature>
<dbReference type="CDD" id="cd18809">
    <property type="entry name" value="SF1_C_RecD"/>
    <property type="match status" value="1"/>
</dbReference>
<evidence type="ECO:0000313" key="5">
    <source>
        <dbReference type="Proteomes" id="UP001596074"/>
    </source>
</evidence>
<dbReference type="PANTHER" id="PTHR43788:SF6">
    <property type="entry name" value="DNA HELICASE B"/>
    <property type="match status" value="1"/>
</dbReference>
<dbReference type="InterPro" id="IPR050534">
    <property type="entry name" value="Coronavir_polyprotein_1ab"/>
</dbReference>
<evidence type="ECO:0000256" key="2">
    <source>
        <dbReference type="ARBA" id="ARBA00022840"/>
    </source>
</evidence>
<sequence>MGQRRDDSYELAHAGKALYDLEAHRVGCLTERGTFLSRRPFQYQREHPYGFTPALKGRIKPTPVTVPAFGAHATPYFWLHRKNVDEVVNAYNVDYLPEREDAVDAALGFPPEWVLHGDNQQALIERFFEDVDPADSLVFFYAKHSPFDSARNGGPLLVGAARVTDVQLPGRWLTDGASAFPNHMWETAVLHSLRSDGTGGMLLPVADLARLDEEGEDVTQALAWAPAIGREFAYVTEHVSHDTAIAALERLFHAAQRCRKLGLDIPEHSLQWVDDRIGELWTMRGPMPGLGAVLGGALKFPHSQVLARAVARHTPDGTDPWEVLADAIANPVGCPGELNAAIPDTHRKMWRTSLTPEHLRVLRLLARFHITPDQAAALFKGSTEIEVEHGELLDDPYNAYVCTVGGPDPVPFDVVDRGCFPQSSVRARFPLQEPTAMTDGADARRVQALLVAVLEEAAQNGDTLVPMDRAMEMVEARRLAEPCPISEPILRAHRLHPDQLRYSLESPYWPPLTGAKLADGTPTFKLTRLETTAQVIRKVVDAQIARPRITAPSGLRSSLDQVLGSYQAENDDDSQAEDRARLEKAAALEELYSSPLSVLNGRAGTGKTTLIKALTTRDEVRGKGVLLLAPTGKARVQLQTKVGLEAQTIAQFLTKCRRYDGRTNAYIIDGTLQKAPRYGTVVVDESSMLTEEQLGALLDALVFPDRLILVGDPRQLPPIGSGRPFVDLISYLTAGSEVPRFPRVAQGYAELTELRRQKGGHVRDDLMLASWFSGDEVPQGFEEVWERLRNGSSMERLGAVPWQGVRPTETLDELLRDEIGITDDDPSGAFEVSYGGQRNGKWVNFPWGRGGAASRCEDWQILSPTRGRGWGTVEINRHLKRTYRSKALADALKPRRDRTTPPPLGTEQIVLGDKVLNNSNGKSDAYPRGTGLDYVANGEIGVVVGRLGKRGSNPRWTDVEFSSQTGATYRYSGESEDDPTLELAWAMTIHKSQGSEFRKVFVMLPGSARRLSREMLYTALTRQQERVVLLHERSIDELLDLTVSTGSDTARRLTDLFTPPAPRQVQFADGSPAGVMDANRVHITANGTVVRSKNEVIIAGIVDELAPGLWQYERRLTLNGATYKPDFTIVTPDGRTIYWEHLGMLDNAGYKAMWDRKERWYRYGGVIPYEEGGGPQGTLLRTNDLNGVNVQAWTELARAAIGPISAGPVISSKKKIKKSRPGEPT</sequence>
<proteinExistence type="predicted"/>
<dbReference type="RefSeq" id="WP_378288752.1">
    <property type="nucleotide sequence ID" value="NZ_JBHSON010000091.1"/>
</dbReference>
<dbReference type="Pfam" id="PF13604">
    <property type="entry name" value="AAA_30"/>
    <property type="match status" value="1"/>
</dbReference>
<keyword evidence="1" id="KW-0547">Nucleotide-binding</keyword>
<dbReference type="SUPFAM" id="SSF52540">
    <property type="entry name" value="P-loop containing nucleoside triphosphate hydrolases"/>
    <property type="match status" value="2"/>
</dbReference>
<evidence type="ECO:0000256" key="1">
    <source>
        <dbReference type="ARBA" id="ARBA00022741"/>
    </source>
</evidence>
<organism evidence="4 5">
    <name type="scientific">Actinomadura rugatobispora</name>
    <dbReference type="NCBI Taxonomy" id="1994"/>
    <lineage>
        <taxon>Bacteria</taxon>
        <taxon>Bacillati</taxon>
        <taxon>Actinomycetota</taxon>
        <taxon>Actinomycetes</taxon>
        <taxon>Streptosporangiales</taxon>
        <taxon>Thermomonosporaceae</taxon>
        <taxon>Actinomadura</taxon>
    </lineage>
</organism>
<keyword evidence="5" id="KW-1185">Reference proteome</keyword>
<dbReference type="InterPro" id="IPR027785">
    <property type="entry name" value="UvrD-like_helicase_C"/>
</dbReference>
<reference evidence="5" key="1">
    <citation type="journal article" date="2019" name="Int. J. Syst. Evol. Microbiol.">
        <title>The Global Catalogue of Microorganisms (GCM) 10K type strain sequencing project: providing services to taxonomists for standard genome sequencing and annotation.</title>
        <authorList>
            <consortium name="The Broad Institute Genomics Platform"/>
            <consortium name="The Broad Institute Genome Sequencing Center for Infectious Disease"/>
            <person name="Wu L."/>
            <person name="Ma J."/>
        </authorList>
    </citation>
    <scope>NUCLEOTIDE SEQUENCE [LARGE SCALE GENOMIC DNA]</scope>
    <source>
        <strain evidence="5">KCTC 42087</strain>
    </source>
</reference>
<keyword evidence="2" id="KW-0067">ATP-binding</keyword>
<dbReference type="PANTHER" id="PTHR43788">
    <property type="entry name" value="DNA2/NAM7 HELICASE FAMILY MEMBER"/>
    <property type="match status" value="1"/>
</dbReference>
<dbReference type="CDD" id="cd17933">
    <property type="entry name" value="DEXSc_RecD-like"/>
    <property type="match status" value="1"/>
</dbReference>
<gene>
    <name evidence="4" type="ORF">ACFPZN_43915</name>
</gene>
<evidence type="ECO:0000313" key="4">
    <source>
        <dbReference type="EMBL" id="MFC5752603.1"/>
    </source>
</evidence>
<dbReference type="Proteomes" id="UP001596074">
    <property type="component" value="Unassembled WGS sequence"/>
</dbReference>
<dbReference type="EMBL" id="JBHSON010000091">
    <property type="protein sequence ID" value="MFC5752603.1"/>
    <property type="molecule type" value="Genomic_DNA"/>
</dbReference>
<dbReference type="Gene3D" id="2.30.30.940">
    <property type="match status" value="1"/>
</dbReference>